<dbReference type="InterPro" id="IPR000713">
    <property type="entry name" value="Mur_ligase_N"/>
</dbReference>
<comment type="catalytic activity">
    <reaction evidence="10 11">
        <text>D-alanyl-D-alanine + UDP-N-acetyl-alpha-D-muramoyl-L-alanyl-gamma-D-glutamyl-meso-2,6-diaminopimelate + ATP = UDP-N-acetyl-alpha-D-muramoyl-L-alanyl-gamma-D-glutamyl-meso-2,6-diaminopimeloyl-D-alanyl-D-alanine + ADP + phosphate + H(+)</text>
        <dbReference type="Rhea" id="RHEA:28374"/>
        <dbReference type="ChEBI" id="CHEBI:15378"/>
        <dbReference type="ChEBI" id="CHEBI:30616"/>
        <dbReference type="ChEBI" id="CHEBI:43474"/>
        <dbReference type="ChEBI" id="CHEBI:57822"/>
        <dbReference type="ChEBI" id="CHEBI:61386"/>
        <dbReference type="ChEBI" id="CHEBI:83905"/>
        <dbReference type="ChEBI" id="CHEBI:456216"/>
        <dbReference type="EC" id="6.3.2.10"/>
    </reaction>
</comment>
<keyword evidence="4 10" id="KW-0547">Nucleotide-binding</keyword>
<keyword evidence="7 10" id="KW-0573">Peptidoglycan synthesis</keyword>
<keyword evidence="5 10" id="KW-0067">ATP-binding</keyword>
<evidence type="ECO:0000256" key="3">
    <source>
        <dbReference type="ARBA" id="ARBA00022618"/>
    </source>
</evidence>
<dbReference type="SUPFAM" id="SSF53244">
    <property type="entry name" value="MurD-like peptide ligases, peptide-binding domain"/>
    <property type="match status" value="1"/>
</dbReference>
<evidence type="ECO:0000256" key="11">
    <source>
        <dbReference type="RuleBase" id="RU004136"/>
    </source>
</evidence>
<evidence type="ECO:0000256" key="5">
    <source>
        <dbReference type="ARBA" id="ARBA00022840"/>
    </source>
</evidence>
<dbReference type="Gene3D" id="3.90.190.20">
    <property type="entry name" value="Mur ligase, C-terminal domain"/>
    <property type="match status" value="1"/>
</dbReference>
<dbReference type="HAMAP" id="MF_02019">
    <property type="entry name" value="MurF"/>
    <property type="match status" value="1"/>
</dbReference>
<dbReference type="PANTHER" id="PTHR43024">
    <property type="entry name" value="UDP-N-ACETYLMURAMOYL-TRIPEPTIDE--D-ALANYL-D-ALANINE LIGASE"/>
    <property type="match status" value="1"/>
</dbReference>
<evidence type="ECO:0000256" key="1">
    <source>
        <dbReference type="ARBA" id="ARBA00022490"/>
    </source>
</evidence>
<dbReference type="InterPro" id="IPR004101">
    <property type="entry name" value="Mur_ligase_C"/>
</dbReference>
<evidence type="ECO:0000256" key="6">
    <source>
        <dbReference type="ARBA" id="ARBA00022960"/>
    </source>
</evidence>
<keyword evidence="3 10" id="KW-0132">Cell division</keyword>
<keyword evidence="9 10" id="KW-0961">Cell wall biogenesis/degradation</keyword>
<comment type="function">
    <text evidence="10 11">Involved in cell wall formation. Catalyzes the final step in the synthesis of UDP-N-acetylmuramoyl-pentapeptide, the precursor of murein.</text>
</comment>
<dbReference type="SUPFAM" id="SSF53623">
    <property type="entry name" value="MurD-like peptide ligases, catalytic domain"/>
    <property type="match status" value="1"/>
</dbReference>
<dbReference type="Pfam" id="PF01225">
    <property type="entry name" value="Mur_ligase"/>
    <property type="match status" value="1"/>
</dbReference>
<dbReference type="EC" id="6.3.2.10" evidence="10 11"/>
<dbReference type="InterPro" id="IPR005863">
    <property type="entry name" value="UDP-N-AcMur_synth"/>
</dbReference>
<dbReference type="InterPro" id="IPR036615">
    <property type="entry name" value="Mur_ligase_C_dom_sf"/>
</dbReference>
<evidence type="ECO:0000313" key="16">
    <source>
        <dbReference type="Proteomes" id="UP001210231"/>
    </source>
</evidence>
<dbReference type="InterPro" id="IPR013221">
    <property type="entry name" value="Mur_ligase_cen"/>
</dbReference>
<evidence type="ECO:0000259" key="12">
    <source>
        <dbReference type="Pfam" id="PF01225"/>
    </source>
</evidence>
<proteinExistence type="inferred from homology"/>
<comment type="caution">
    <text evidence="15">The sequence shown here is derived from an EMBL/GenBank/DDBJ whole genome shotgun (WGS) entry which is preliminary data.</text>
</comment>
<comment type="similarity">
    <text evidence="10">Belongs to the MurCDEF family. MurF subfamily.</text>
</comment>
<comment type="pathway">
    <text evidence="10 11">Cell wall biogenesis; peptidoglycan biosynthesis.</text>
</comment>
<dbReference type="Proteomes" id="UP001210231">
    <property type="component" value="Unassembled WGS sequence"/>
</dbReference>
<dbReference type="RefSeq" id="WP_407031319.1">
    <property type="nucleotide sequence ID" value="NZ_JAQGEF010000009.1"/>
</dbReference>
<dbReference type="PANTHER" id="PTHR43024:SF1">
    <property type="entry name" value="UDP-N-ACETYLMURAMOYL-TRIPEPTIDE--D-ALANYL-D-ALANINE LIGASE"/>
    <property type="match status" value="1"/>
</dbReference>
<gene>
    <name evidence="10" type="primary">murF</name>
    <name evidence="15" type="ORF">O3P16_09265</name>
</gene>
<dbReference type="InterPro" id="IPR035911">
    <property type="entry name" value="MurE/MurF_N"/>
</dbReference>
<dbReference type="EMBL" id="JAQGEF010000009">
    <property type="protein sequence ID" value="MDA3614994.1"/>
    <property type="molecule type" value="Genomic_DNA"/>
</dbReference>
<evidence type="ECO:0000259" key="14">
    <source>
        <dbReference type="Pfam" id="PF08245"/>
    </source>
</evidence>
<evidence type="ECO:0000256" key="9">
    <source>
        <dbReference type="ARBA" id="ARBA00023316"/>
    </source>
</evidence>
<evidence type="ECO:0000259" key="13">
    <source>
        <dbReference type="Pfam" id="PF02875"/>
    </source>
</evidence>
<evidence type="ECO:0000256" key="7">
    <source>
        <dbReference type="ARBA" id="ARBA00022984"/>
    </source>
</evidence>
<keyword evidence="8 10" id="KW-0131">Cell cycle</keyword>
<keyword evidence="1 10" id="KW-0963">Cytoplasm</keyword>
<dbReference type="Gene3D" id="3.40.1390.10">
    <property type="entry name" value="MurE/MurF, N-terminal domain"/>
    <property type="match status" value="1"/>
</dbReference>
<feature type="domain" description="Mur ligase central" evidence="14">
    <location>
        <begin position="96"/>
        <end position="283"/>
    </location>
</feature>
<dbReference type="InterPro" id="IPR051046">
    <property type="entry name" value="MurCDEF_CellWall_CoF430Synth"/>
</dbReference>
<dbReference type="NCBIfam" id="TIGR01143">
    <property type="entry name" value="murF"/>
    <property type="match status" value="1"/>
</dbReference>
<keyword evidence="16" id="KW-1185">Reference proteome</keyword>
<evidence type="ECO:0000313" key="15">
    <source>
        <dbReference type="EMBL" id="MDA3614994.1"/>
    </source>
</evidence>
<dbReference type="Gene3D" id="3.40.1190.10">
    <property type="entry name" value="Mur-like, catalytic domain"/>
    <property type="match status" value="1"/>
</dbReference>
<dbReference type="InterPro" id="IPR036565">
    <property type="entry name" value="Mur-like_cat_sf"/>
</dbReference>
<feature type="domain" description="Mur ligase C-terminal" evidence="13">
    <location>
        <begin position="308"/>
        <end position="423"/>
    </location>
</feature>
<protein>
    <recommendedName>
        <fullName evidence="10 11">UDP-N-acetylmuramoyl-tripeptide--D-alanyl-D-alanine ligase</fullName>
        <ecNumber evidence="10 11">6.3.2.10</ecNumber>
    </recommendedName>
    <alternativeName>
        <fullName evidence="10">D-alanyl-D-alanine-adding enzyme</fullName>
    </alternativeName>
</protein>
<comment type="subcellular location">
    <subcellularLocation>
        <location evidence="10 11">Cytoplasm</location>
    </subcellularLocation>
</comment>
<feature type="domain" description="Mur ligase N-terminal catalytic" evidence="12">
    <location>
        <begin position="18"/>
        <end position="61"/>
    </location>
</feature>
<keyword evidence="6 10" id="KW-0133">Cell shape</keyword>
<evidence type="ECO:0000256" key="8">
    <source>
        <dbReference type="ARBA" id="ARBA00023306"/>
    </source>
</evidence>
<evidence type="ECO:0000256" key="4">
    <source>
        <dbReference type="ARBA" id="ARBA00022741"/>
    </source>
</evidence>
<accession>A0ABT4UJI7</accession>
<dbReference type="GO" id="GO:0016874">
    <property type="term" value="F:ligase activity"/>
    <property type="evidence" value="ECO:0007669"/>
    <property type="project" value="UniProtKB-KW"/>
</dbReference>
<organism evidence="15 16">
    <name type="scientific">Polluticaenibacter yanchengensis</name>
    <dbReference type="NCBI Taxonomy" id="3014562"/>
    <lineage>
        <taxon>Bacteria</taxon>
        <taxon>Pseudomonadati</taxon>
        <taxon>Bacteroidota</taxon>
        <taxon>Chitinophagia</taxon>
        <taxon>Chitinophagales</taxon>
        <taxon>Chitinophagaceae</taxon>
        <taxon>Polluticaenibacter</taxon>
    </lineage>
</organism>
<evidence type="ECO:0000256" key="10">
    <source>
        <dbReference type="HAMAP-Rule" id="MF_02019"/>
    </source>
</evidence>
<keyword evidence="2 10" id="KW-0436">Ligase</keyword>
<dbReference type="SUPFAM" id="SSF63418">
    <property type="entry name" value="MurE/MurF N-terminal domain"/>
    <property type="match status" value="1"/>
</dbReference>
<dbReference type="Pfam" id="PF02875">
    <property type="entry name" value="Mur_ligase_C"/>
    <property type="match status" value="1"/>
</dbReference>
<reference evidence="15 16" key="1">
    <citation type="submission" date="2022-12" db="EMBL/GenBank/DDBJ databases">
        <title>Chitinophagaceae gen. sp. nov., a new member of the family Chitinophagaceae, isolated from soil in a chemical factory.</title>
        <authorList>
            <person name="Ke Z."/>
        </authorList>
    </citation>
    <scope>NUCLEOTIDE SEQUENCE [LARGE SCALE GENOMIC DNA]</scope>
    <source>
        <strain evidence="15 16">LY-5</strain>
    </source>
</reference>
<sequence length="432" mass="47251">MISIEALYNIYLKHPKVVTDTRKIEKGCLFFALKGPNFNGNDFALKALEAGAAFSIVDEVKDNSDERVLLCSDVLSTLQALAGYHRNQLNIPVIAITGSNGKTTTKELVHAVLSSRFKTATTEGNLNNHIGIPLTLLKIKPDAEIAVVEMGANHIGEIAGYCVYTRPTHGLITNCGKAHLEGFGSIEGVRKGKGELFDYLAANNGTAFICSDFDYFQAMSAAIQKKHYYGTNPESAFQNDVVGKTIASEPLLEVEIALAGKTYKQDTQLVGSYNIYNVLAATIFGNYFGVTAEAIRTSVSEYTPSNSRSQLLEKDGNTIVLDAYNANPSSMELAIKNIGNLKTGKPKILFLGSMKELGAESEKEHQALLDLVKTFDFKNVVLVGAEFEPFKEAFTYFTSSEEAARWWKAQNDTGNYMLVKGSRGTQMEKVIL</sequence>
<feature type="binding site" evidence="10">
    <location>
        <begin position="98"/>
        <end position="104"/>
    </location>
    <ligand>
        <name>ATP</name>
        <dbReference type="ChEBI" id="CHEBI:30616"/>
    </ligand>
</feature>
<evidence type="ECO:0000256" key="2">
    <source>
        <dbReference type="ARBA" id="ARBA00022598"/>
    </source>
</evidence>
<name>A0ABT4UJI7_9BACT</name>
<dbReference type="Pfam" id="PF08245">
    <property type="entry name" value="Mur_ligase_M"/>
    <property type="match status" value="1"/>
</dbReference>